<accession>A0ABR3VNV5</accession>
<feature type="region of interest" description="Disordered" evidence="1">
    <location>
        <begin position="305"/>
        <end position="326"/>
    </location>
</feature>
<keyword evidence="2" id="KW-0472">Membrane</keyword>
<evidence type="ECO:0000256" key="1">
    <source>
        <dbReference type="SAM" id="MobiDB-lite"/>
    </source>
</evidence>
<name>A0ABR3VNV5_HUMIN</name>
<feature type="compositionally biased region" description="Low complexity" evidence="1">
    <location>
        <begin position="167"/>
        <end position="202"/>
    </location>
</feature>
<feature type="compositionally biased region" description="Polar residues" evidence="1">
    <location>
        <begin position="316"/>
        <end position="326"/>
    </location>
</feature>
<keyword evidence="5" id="KW-1185">Reference proteome</keyword>
<organism evidence="4 5">
    <name type="scientific">Humicola insolens</name>
    <name type="common">Soft-rot fungus</name>
    <dbReference type="NCBI Taxonomy" id="85995"/>
    <lineage>
        <taxon>Eukaryota</taxon>
        <taxon>Fungi</taxon>
        <taxon>Dikarya</taxon>
        <taxon>Ascomycota</taxon>
        <taxon>Pezizomycotina</taxon>
        <taxon>Sordariomycetes</taxon>
        <taxon>Sordariomycetidae</taxon>
        <taxon>Sordariales</taxon>
        <taxon>Chaetomiaceae</taxon>
        <taxon>Mycothermus</taxon>
    </lineage>
</organism>
<evidence type="ECO:0000313" key="4">
    <source>
        <dbReference type="EMBL" id="KAL1843516.1"/>
    </source>
</evidence>
<feature type="compositionally biased region" description="Low complexity" evidence="1">
    <location>
        <begin position="246"/>
        <end position="271"/>
    </location>
</feature>
<feature type="transmembrane region" description="Helical" evidence="2">
    <location>
        <begin position="276"/>
        <end position="297"/>
    </location>
</feature>
<keyword evidence="3" id="KW-0732">Signal</keyword>
<feature type="compositionally biased region" description="Acidic residues" evidence="1">
    <location>
        <begin position="235"/>
        <end position="245"/>
    </location>
</feature>
<proteinExistence type="predicted"/>
<sequence length="412" mass="43065">MAAPLNRLFHVALTVLPAAIFFTGGVVPADAQLIDCYRYDGTVAHNSTRCPGSNACCGPTATCLSNRLCTADSDPFSTEKPVRGPCAVKGWDASCAQICMYNELERYPRVKTCSDGSLCCDDDPKCCDRGQGIFLDESGNRVSTRATGELTRYPPTAGGQSRYTILPSGASPSPSSSTNNNQQATTTSVSTPTTTSDSDATSGESISTATTAPDEDDASTTSRAAAAKPTRDPDSDSSSDPDTDPGSDPGTRSASSQSSDSPETSSGSDQSLPLKLGLGLGIPLGVLVLSAVLFCVFRLGRQAGRGQVAESGSAFPPSSTAPSEYQSMTTVTNDSPAMYQNMAAVAGYPQVAGQHVPQKPFMEPVEIGGQMAVEIMQPEPRPKPHVDVIELGGQNAVEIMTHPPRSQPPQYY</sequence>
<comment type="caution">
    <text evidence="4">The sequence shown here is derived from an EMBL/GenBank/DDBJ whole genome shotgun (WGS) entry which is preliminary data.</text>
</comment>
<keyword evidence="2" id="KW-1133">Transmembrane helix</keyword>
<feature type="signal peptide" evidence="3">
    <location>
        <begin position="1"/>
        <end position="31"/>
    </location>
</feature>
<protein>
    <submittedName>
        <fullName evidence="4">Uncharacterized protein</fullName>
    </submittedName>
</protein>
<gene>
    <name evidence="4" type="ORF">VTJ49DRAFT_1109</name>
</gene>
<evidence type="ECO:0000313" key="5">
    <source>
        <dbReference type="Proteomes" id="UP001583172"/>
    </source>
</evidence>
<feature type="chain" id="PRO_5046381987" evidence="3">
    <location>
        <begin position="32"/>
        <end position="412"/>
    </location>
</feature>
<dbReference type="EMBL" id="JAZGSY010000014">
    <property type="protein sequence ID" value="KAL1843516.1"/>
    <property type="molecule type" value="Genomic_DNA"/>
</dbReference>
<keyword evidence="2" id="KW-0812">Transmembrane</keyword>
<evidence type="ECO:0000256" key="3">
    <source>
        <dbReference type="SAM" id="SignalP"/>
    </source>
</evidence>
<reference evidence="4 5" key="1">
    <citation type="journal article" date="2024" name="Commun. Biol.">
        <title>Comparative genomic analysis of thermophilic fungi reveals convergent evolutionary adaptations and gene losses.</title>
        <authorList>
            <person name="Steindorff A.S."/>
            <person name="Aguilar-Pontes M.V."/>
            <person name="Robinson A.J."/>
            <person name="Andreopoulos B."/>
            <person name="LaButti K."/>
            <person name="Kuo A."/>
            <person name="Mondo S."/>
            <person name="Riley R."/>
            <person name="Otillar R."/>
            <person name="Haridas S."/>
            <person name="Lipzen A."/>
            <person name="Grimwood J."/>
            <person name="Schmutz J."/>
            <person name="Clum A."/>
            <person name="Reid I.D."/>
            <person name="Moisan M.C."/>
            <person name="Butler G."/>
            <person name="Nguyen T.T.M."/>
            <person name="Dewar K."/>
            <person name="Conant G."/>
            <person name="Drula E."/>
            <person name="Henrissat B."/>
            <person name="Hansel C."/>
            <person name="Singer S."/>
            <person name="Hutchinson M.I."/>
            <person name="de Vries R.P."/>
            <person name="Natvig D.O."/>
            <person name="Powell A.J."/>
            <person name="Tsang A."/>
            <person name="Grigoriev I.V."/>
        </authorList>
    </citation>
    <scope>NUCLEOTIDE SEQUENCE [LARGE SCALE GENOMIC DNA]</scope>
    <source>
        <strain evidence="4 5">CBS 620.91</strain>
    </source>
</reference>
<dbReference type="Proteomes" id="UP001583172">
    <property type="component" value="Unassembled WGS sequence"/>
</dbReference>
<evidence type="ECO:0000256" key="2">
    <source>
        <dbReference type="SAM" id="Phobius"/>
    </source>
</evidence>
<feature type="region of interest" description="Disordered" evidence="1">
    <location>
        <begin position="145"/>
        <end position="271"/>
    </location>
</feature>